<keyword evidence="4" id="KW-0378">Hydrolase</keyword>
<dbReference type="Gene3D" id="3.90.226.10">
    <property type="entry name" value="2-enoyl-CoA Hydratase, Chain A, domain 1"/>
    <property type="match status" value="2"/>
</dbReference>
<protein>
    <submittedName>
        <fullName evidence="9">Protease-4</fullName>
    </submittedName>
</protein>
<dbReference type="PANTHER" id="PTHR33209:SF1">
    <property type="entry name" value="PEPTIDASE S49 DOMAIN-CONTAINING PROTEIN"/>
    <property type="match status" value="1"/>
</dbReference>
<organism evidence="9 10">
    <name type="scientific">Thalassobaculum litoreum DSM 18839</name>
    <dbReference type="NCBI Taxonomy" id="1123362"/>
    <lineage>
        <taxon>Bacteria</taxon>
        <taxon>Pseudomonadati</taxon>
        <taxon>Pseudomonadota</taxon>
        <taxon>Alphaproteobacteria</taxon>
        <taxon>Rhodospirillales</taxon>
        <taxon>Thalassobaculaceae</taxon>
        <taxon>Thalassobaculum</taxon>
    </lineage>
</organism>
<dbReference type="Proteomes" id="UP000198615">
    <property type="component" value="Unassembled WGS sequence"/>
</dbReference>
<evidence type="ECO:0000256" key="4">
    <source>
        <dbReference type="ARBA" id="ARBA00022801"/>
    </source>
</evidence>
<dbReference type="GO" id="GO:0006465">
    <property type="term" value="P:signal peptide processing"/>
    <property type="evidence" value="ECO:0007669"/>
    <property type="project" value="InterPro"/>
</dbReference>
<sequence length="585" mass="62432">MRRFFVGFFATIGVLCLVLLVGTLAAGIWLADSFQTDEPLPKRIILQLDFNGPIDESPLLPELAGLLDEDAPLSMIDYVDALDRAAADDRVTGLFADLSTLALGLAQAQELRAAVFRFRSAGKTAIAFADSFESGENGPYYLASAFDRIWLQPSGLLGLTGLQLEFPYAAGLLDKLGLRAEFEQRYEYKGAAGAVTEDHMPRPVRENMTRVAESLFGQVISGIATARRLGGGSVQAVIDRGPLLATESVSNGLIDSLGYREQARAMLEGESVGVGRYLDGAGGPYDAGTRIALVHLDGAIVRGDSQGLLDRDNAASGPIVAALDDVRTDPDVKALILRVSSPGGSYVASDTIRHAVERVRESGRPVIVSFADVAASGGYFAALGADHIIAHPGTLTGSIGTLGGKVSAEQLLRDWDVNIGRISIGANAGMFSPTEPFTDSQRDRLRRLLDAVYADFTARVAAARRLSADEIDALARGRVWTGEDARRVGLVDAVGGYAEAMQLARNAAGIGPDAPVERMRFPQEEEPWERLIELVRDRDFTASLRVLAGLARHAHILGERLEASGVDLNGSGARIKTRAPALVVQ</sequence>
<dbReference type="CDD" id="cd07023">
    <property type="entry name" value="S49_Sppa_N_C"/>
    <property type="match status" value="1"/>
</dbReference>
<dbReference type="InterPro" id="IPR047272">
    <property type="entry name" value="S49_SppA_C"/>
</dbReference>
<comment type="similarity">
    <text evidence="2">Belongs to the peptidase S49 family.</text>
</comment>
<dbReference type="NCBIfam" id="TIGR00706">
    <property type="entry name" value="SppA_dom"/>
    <property type="match status" value="1"/>
</dbReference>
<name>A0A8G2F3I5_9PROT</name>
<feature type="active site" description="Proton donor/acceptor" evidence="7">
    <location>
        <position position="189"/>
    </location>
</feature>
<keyword evidence="10" id="KW-1185">Reference proteome</keyword>
<feature type="domain" description="Peptidase S49" evidence="8">
    <location>
        <begin position="119"/>
        <end position="268"/>
    </location>
</feature>
<dbReference type="SUPFAM" id="SSF52096">
    <property type="entry name" value="ClpP/crotonase"/>
    <property type="match status" value="2"/>
</dbReference>
<evidence type="ECO:0000313" key="9">
    <source>
        <dbReference type="EMBL" id="SDF88374.1"/>
    </source>
</evidence>
<feature type="active site" description="Nucleophile" evidence="7">
    <location>
        <position position="376"/>
    </location>
</feature>
<evidence type="ECO:0000313" key="10">
    <source>
        <dbReference type="Proteomes" id="UP000198615"/>
    </source>
</evidence>
<keyword evidence="3 9" id="KW-0645">Protease</keyword>
<dbReference type="InterPro" id="IPR047217">
    <property type="entry name" value="S49_SppA_67K_type_N"/>
</dbReference>
<dbReference type="GO" id="GO:0016020">
    <property type="term" value="C:membrane"/>
    <property type="evidence" value="ECO:0007669"/>
    <property type="project" value="UniProtKB-SubCell"/>
</dbReference>
<evidence type="ECO:0000256" key="7">
    <source>
        <dbReference type="PIRSR" id="PIRSR001217-1"/>
    </source>
</evidence>
<dbReference type="InterPro" id="IPR029045">
    <property type="entry name" value="ClpP/crotonase-like_dom_sf"/>
</dbReference>
<accession>A0A8G2F3I5</accession>
<dbReference type="OrthoDB" id="9764363at2"/>
<evidence type="ECO:0000259" key="8">
    <source>
        <dbReference type="Pfam" id="PF01343"/>
    </source>
</evidence>
<dbReference type="GO" id="GO:0008236">
    <property type="term" value="F:serine-type peptidase activity"/>
    <property type="evidence" value="ECO:0007669"/>
    <property type="project" value="UniProtKB-KW"/>
</dbReference>
<keyword evidence="6" id="KW-0472">Membrane</keyword>
<dbReference type="PANTHER" id="PTHR33209">
    <property type="entry name" value="PROTEASE 4"/>
    <property type="match status" value="1"/>
</dbReference>
<dbReference type="EMBL" id="FNBW01000007">
    <property type="protein sequence ID" value="SDF88374.1"/>
    <property type="molecule type" value="Genomic_DNA"/>
</dbReference>
<evidence type="ECO:0000256" key="6">
    <source>
        <dbReference type="ARBA" id="ARBA00023136"/>
    </source>
</evidence>
<dbReference type="InterPro" id="IPR004634">
    <property type="entry name" value="Pept_S49_pIV"/>
</dbReference>
<proteinExistence type="inferred from homology"/>
<dbReference type="InterPro" id="IPR004635">
    <property type="entry name" value="Pept_S49_SppA"/>
</dbReference>
<dbReference type="AlphaFoldDB" id="A0A8G2F3I5"/>
<evidence type="ECO:0000256" key="3">
    <source>
        <dbReference type="ARBA" id="ARBA00022670"/>
    </source>
</evidence>
<feature type="domain" description="Peptidase S49" evidence="8">
    <location>
        <begin position="360"/>
        <end position="509"/>
    </location>
</feature>
<gene>
    <name evidence="9" type="ORF">SAMN05660686_02677</name>
</gene>
<comment type="caution">
    <text evidence="9">The sequence shown here is derived from an EMBL/GenBank/DDBJ whole genome shotgun (WGS) entry which is preliminary data.</text>
</comment>
<dbReference type="PIRSF" id="PIRSF001217">
    <property type="entry name" value="Protease_4_SppA"/>
    <property type="match status" value="1"/>
</dbReference>
<evidence type="ECO:0000256" key="2">
    <source>
        <dbReference type="ARBA" id="ARBA00008683"/>
    </source>
</evidence>
<dbReference type="RefSeq" id="WP_093150968.1">
    <property type="nucleotide sequence ID" value="NZ_FNBW01000007.1"/>
</dbReference>
<dbReference type="InterPro" id="IPR002142">
    <property type="entry name" value="Peptidase_S49"/>
</dbReference>
<reference evidence="9 10" key="1">
    <citation type="submission" date="2016-10" db="EMBL/GenBank/DDBJ databases">
        <authorList>
            <person name="Varghese N."/>
            <person name="Submissions S."/>
        </authorList>
    </citation>
    <scope>NUCLEOTIDE SEQUENCE [LARGE SCALE GENOMIC DNA]</scope>
    <source>
        <strain evidence="9 10">DSM 18839</strain>
    </source>
</reference>
<dbReference type="CDD" id="cd07018">
    <property type="entry name" value="S49_SppA_67K_type"/>
    <property type="match status" value="1"/>
</dbReference>
<dbReference type="Gene3D" id="6.20.330.10">
    <property type="match status" value="1"/>
</dbReference>
<evidence type="ECO:0000256" key="5">
    <source>
        <dbReference type="ARBA" id="ARBA00022825"/>
    </source>
</evidence>
<comment type="subcellular location">
    <subcellularLocation>
        <location evidence="1">Membrane</location>
    </subcellularLocation>
</comment>
<dbReference type="Pfam" id="PF01343">
    <property type="entry name" value="Peptidase_S49"/>
    <property type="match status" value="2"/>
</dbReference>
<evidence type="ECO:0000256" key="1">
    <source>
        <dbReference type="ARBA" id="ARBA00004370"/>
    </source>
</evidence>
<keyword evidence="5" id="KW-0720">Serine protease</keyword>